<sequence>SLSNSQPVVGLMALYTLALRSSCFDLSTVTFTVSDTSETLLTHLKKQMELEKEHIAFSHRPLTNYYQYSLGVLGLCASGIRVNNHVSNKLIKAVEHEHFRHGDSESVDTYAMAGMALQCVKDSGSHMLNAAELDTALNKIKQKLLASRRTDGHIGNEFSTGLAVQALLAMGSPVAECAASMEAMRRDAGSNKYHNPMAVSQILPALHQTSYLTVRNKECRDEDDTVVLEPVDPVVVLPSQTKVVVEVEVVTLSGATSLYSVDVPKGSTLLEALELLKGKNVGFMFEKESSLWGYYLSVVNGEQARQSDRRYWHLSSDGTALTEGTIPVRRGLFNALILQRKTPNSVQQTAAPRSAMDESSGRLGVSCSRCLSTSAAAARVRRVSIEGNIAVGKSTFAKILQSACPDWEVVAEPVSKWQNIEGGTQKGTGVSSPQATVSNLLQMMYEDPQRWSYTFQTYSCMSRLRTQLQPPPAHLLGSEGKPVQVYERSIYSDRYIFALNMFELGCINSTEWAIYQDWHSLMVEQFGHQVELEGIIYLRAPPAKCLERLQMRGRDEEKGVKLDYLDTLHAQHERWLVEKSTEIHFEKLKQLPVLQLDASVEFKSDPEVQEEFITTGLRHRTGLGASLAFRNLSLTHGSGYPLYMMQLYRSFRMADSSSSVAVNTLTTGGDNPSAHSSDSVLSLMARGCHQEGDRWTVTFDMSSVSTSELVQMAELRIRLPAFSGSKRAMVDLYHSRIQSCDPDSTSCQDEHLFLGSFDTSPHSTKSSWKVFNVTALLKYWLYQGDGVWTQEASGEPEVDQGNGAGDDGEITGRSPFKNLGLRQRKIQHLVTNRVMMVIFSKHSLPQEGRPAYSLIHTVENSKYATMDRVRGDSQSRRHKRNRMERLRVTDGVSTTAAPAAQLAQRPLCRRVDMWVDFDHIGWDEWIVHPKRYNAYRCEGECPTPLDESFHPTNHAYMQSLLRHYHPERGSCPSCVPTRLSPLSMLYYESDDLTVRHHEDMIVEESSILVYLPSSPPIHIFGPITTRTSSEVISVLSDQATFVDCDQTGGVSA</sequence>
<accession>A0ACB8X1L4</accession>
<dbReference type="EMBL" id="CM041535">
    <property type="protein sequence ID" value="KAI3372848.1"/>
    <property type="molecule type" value="Genomic_DNA"/>
</dbReference>
<keyword evidence="2" id="KW-1185">Reference proteome</keyword>
<reference evidence="1" key="1">
    <citation type="submission" date="2022-04" db="EMBL/GenBank/DDBJ databases">
        <title>Jade perch genome.</title>
        <authorList>
            <person name="Chao B."/>
        </authorList>
    </citation>
    <scope>NUCLEOTIDE SEQUENCE</scope>
    <source>
        <strain evidence="1">CB-2022</strain>
    </source>
</reference>
<feature type="non-terminal residue" evidence="1">
    <location>
        <position position="1"/>
    </location>
</feature>
<comment type="caution">
    <text evidence="1">The sequence shown here is derived from an EMBL/GenBank/DDBJ whole genome shotgun (WGS) entry which is preliminary data.</text>
</comment>
<evidence type="ECO:0000313" key="2">
    <source>
        <dbReference type="Proteomes" id="UP000831701"/>
    </source>
</evidence>
<protein>
    <submittedName>
        <fullName evidence="1">Uncharacterized protein</fullName>
    </submittedName>
</protein>
<gene>
    <name evidence="1" type="ORF">L3Q82_023298</name>
</gene>
<dbReference type="Proteomes" id="UP000831701">
    <property type="component" value="Chromosome 5"/>
</dbReference>
<evidence type="ECO:0000313" key="1">
    <source>
        <dbReference type="EMBL" id="KAI3372848.1"/>
    </source>
</evidence>
<organism evidence="1 2">
    <name type="scientific">Scortum barcoo</name>
    <name type="common">barcoo grunter</name>
    <dbReference type="NCBI Taxonomy" id="214431"/>
    <lineage>
        <taxon>Eukaryota</taxon>
        <taxon>Metazoa</taxon>
        <taxon>Chordata</taxon>
        <taxon>Craniata</taxon>
        <taxon>Vertebrata</taxon>
        <taxon>Euteleostomi</taxon>
        <taxon>Actinopterygii</taxon>
        <taxon>Neopterygii</taxon>
        <taxon>Teleostei</taxon>
        <taxon>Neoteleostei</taxon>
        <taxon>Acanthomorphata</taxon>
        <taxon>Eupercaria</taxon>
        <taxon>Centrarchiformes</taxon>
        <taxon>Terapontoidei</taxon>
        <taxon>Terapontidae</taxon>
        <taxon>Scortum</taxon>
    </lineage>
</organism>
<name>A0ACB8X1L4_9TELE</name>
<proteinExistence type="predicted"/>